<name>A0A1D8TMH6_9CYAN</name>
<keyword evidence="1" id="KW-1133">Transmembrane helix</keyword>
<dbReference type="OrthoDB" id="532115at2"/>
<dbReference type="RefSeq" id="WP_070391366.1">
    <property type="nucleotide sequence ID" value="NZ_CP017599.1"/>
</dbReference>
<evidence type="ECO:0000313" key="3">
    <source>
        <dbReference type="Proteomes" id="UP000177870"/>
    </source>
</evidence>
<organism evidence="2 3">
    <name type="scientific">Moorena producens PAL-8-15-08-1</name>
    <dbReference type="NCBI Taxonomy" id="1458985"/>
    <lineage>
        <taxon>Bacteria</taxon>
        <taxon>Bacillati</taxon>
        <taxon>Cyanobacteriota</taxon>
        <taxon>Cyanophyceae</taxon>
        <taxon>Coleofasciculales</taxon>
        <taxon>Coleofasciculaceae</taxon>
        <taxon>Moorena</taxon>
    </lineage>
</organism>
<accession>A0A1D8TMH6</accession>
<sequence>MANNSEQQFRRVNRTLDEKPRIGPIPADQFIPWAVIWALAYYIVKGVLGASWVWTSCFGVWGMSTWWVLTSSSHWKFLSKFIPVPQWTRGMGRYQRLLDVKREKAKGKG</sequence>
<dbReference type="Proteomes" id="UP000177870">
    <property type="component" value="Chromosome"/>
</dbReference>
<evidence type="ECO:0000256" key="1">
    <source>
        <dbReference type="SAM" id="Phobius"/>
    </source>
</evidence>
<protein>
    <submittedName>
        <fullName evidence="2">Uncharacterized protein</fullName>
    </submittedName>
</protein>
<reference evidence="3" key="1">
    <citation type="submission" date="2016-10" db="EMBL/GenBank/DDBJ databases">
        <title>Comparative genomics uncovers the prolific and rare metabolic potential of the cyanobacterial genus Moorea.</title>
        <authorList>
            <person name="Leao T."/>
            <person name="Castelao G."/>
            <person name="Korobeynikov A."/>
            <person name="Monroe E.A."/>
            <person name="Podell S."/>
            <person name="Glukhov E."/>
            <person name="Allen E."/>
            <person name="Gerwick W.H."/>
            <person name="Gerwick L."/>
        </authorList>
    </citation>
    <scope>NUCLEOTIDE SEQUENCE [LARGE SCALE GENOMIC DNA]</scope>
    <source>
        <strain evidence="3">PAL-8-15-08-1</strain>
    </source>
</reference>
<evidence type="ECO:0000313" key="2">
    <source>
        <dbReference type="EMBL" id="AOW98860.1"/>
    </source>
</evidence>
<dbReference type="EMBL" id="CP017599">
    <property type="protein sequence ID" value="AOW98860.1"/>
    <property type="molecule type" value="Genomic_DNA"/>
</dbReference>
<proteinExistence type="predicted"/>
<dbReference type="KEGG" id="mpro:BJP34_04800"/>
<dbReference type="STRING" id="1458985.BJP34_04800"/>
<feature type="transmembrane region" description="Helical" evidence="1">
    <location>
        <begin position="21"/>
        <end position="44"/>
    </location>
</feature>
<feature type="transmembrane region" description="Helical" evidence="1">
    <location>
        <begin position="50"/>
        <end position="69"/>
    </location>
</feature>
<keyword evidence="1" id="KW-0472">Membrane</keyword>
<gene>
    <name evidence="2" type="ORF">BJP34_04800</name>
</gene>
<keyword evidence="1" id="KW-0812">Transmembrane</keyword>
<dbReference type="AlphaFoldDB" id="A0A1D8TMH6"/>